<comment type="caution">
    <text evidence="11">The sequence shown here is derived from an EMBL/GenBank/DDBJ whole genome shotgun (WGS) entry which is preliminary data.</text>
</comment>
<evidence type="ECO:0000256" key="1">
    <source>
        <dbReference type="ARBA" id="ARBA00000553"/>
    </source>
</evidence>
<dbReference type="RefSeq" id="WP_080521167.1">
    <property type="nucleotide sequence ID" value="NZ_LPUF01000001.1"/>
</dbReference>
<evidence type="ECO:0000256" key="5">
    <source>
        <dbReference type="ARBA" id="ARBA00022801"/>
    </source>
</evidence>
<evidence type="ECO:0000256" key="2">
    <source>
        <dbReference type="ARBA" id="ARBA00007353"/>
    </source>
</evidence>
<dbReference type="InterPro" id="IPR038371">
    <property type="entry name" value="Cu_polyphenol_OxRdtase_sf"/>
</dbReference>
<evidence type="ECO:0000256" key="10">
    <source>
        <dbReference type="RuleBase" id="RU361274"/>
    </source>
</evidence>
<comment type="catalytic activity">
    <reaction evidence="9">
        <text>S-methyl-5'-thioadenosine + phosphate = 5-(methylsulfanyl)-alpha-D-ribose 1-phosphate + adenine</text>
        <dbReference type="Rhea" id="RHEA:11852"/>
        <dbReference type="ChEBI" id="CHEBI:16708"/>
        <dbReference type="ChEBI" id="CHEBI:17509"/>
        <dbReference type="ChEBI" id="CHEBI:43474"/>
        <dbReference type="ChEBI" id="CHEBI:58533"/>
        <dbReference type="EC" id="2.4.2.28"/>
    </reaction>
    <physiologicalReaction direction="left-to-right" evidence="9">
        <dbReference type="Rhea" id="RHEA:11853"/>
    </physiologicalReaction>
</comment>
<keyword evidence="3" id="KW-0808">Transferase</keyword>
<name>A0A1V8M4X5_9GAMM</name>
<dbReference type="OrthoDB" id="4279at2"/>
<accession>A0A1V8M4X5</accession>
<keyword evidence="12" id="KW-1185">Reference proteome</keyword>
<dbReference type="GO" id="GO:0005507">
    <property type="term" value="F:copper ion binding"/>
    <property type="evidence" value="ECO:0007669"/>
    <property type="project" value="TreeGrafter"/>
</dbReference>
<comment type="catalytic activity">
    <reaction evidence="7">
        <text>adenosine + H2O + H(+) = inosine + NH4(+)</text>
        <dbReference type="Rhea" id="RHEA:24408"/>
        <dbReference type="ChEBI" id="CHEBI:15377"/>
        <dbReference type="ChEBI" id="CHEBI:15378"/>
        <dbReference type="ChEBI" id="CHEBI:16335"/>
        <dbReference type="ChEBI" id="CHEBI:17596"/>
        <dbReference type="ChEBI" id="CHEBI:28938"/>
        <dbReference type="EC" id="3.5.4.4"/>
    </reaction>
    <physiologicalReaction direction="left-to-right" evidence="7">
        <dbReference type="Rhea" id="RHEA:24409"/>
    </physiologicalReaction>
</comment>
<evidence type="ECO:0000313" key="11">
    <source>
        <dbReference type="EMBL" id="OQK16536.1"/>
    </source>
</evidence>
<dbReference type="AlphaFoldDB" id="A0A1V8M4X5"/>
<reference evidence="11 12" key="1">
    <citation type="submission" date="2015-12" db="EMBL/GenBank/DDBJ databases">
        <authorList>
            <person name="Shamseldin A."/>
            <person name="Moawad H."/>
            <person name="Abd El-Rahim W.M."/>
            <person name="Sadowsky M.J."/>
        </authorList>
    </citation>
    <scope>NUCLEOTIDE SEQUENCE [LARGE SCALE GENOMIC DNA]</scope>
    <source>
        <strain evidence="11 12">WF1</strain>
    </source>
</reference>
<dbReference type="STRING" id="1420851.AU255_01120"/>
<organism evidence="11 12">
    <name type="scientific">Methyloprofundus sedimenti</name>
    <dbReference type="NCBI Taxonomy" id="1420851"/>
    <lineage>
        <taxon>Bacteria</taxon>
        <taxon>Pseudomonadati</taxon>
        <taxon>Pseudomonadota</taxon>
        <taxon>Gammaproteobacteria</taxon>
        <taxon>Methylococcales</taxon>
        <taxon>Methylococcaceae</taxon>
        <taxon>Methyloprofundus</taxon>
    </lineage>
</organism>
<evidence type="ECO:0000256" key="9">
    <source>
        <dbReference type="ARBA" id="ARBA00049893"/>
    </source>
</evidence>
<dbReference type="InterPro" id="IPR011324">
    <property type="entry name" value="Cytotoxic_necrot_fac-like_cat"/>
</dbReference>
<evidence type="ECO:0000256" key="4">
    <source>
        <dbReference type="ARBA" id="ARBA00022723"/>
    </source>
</evidence>
<protein>
    <recommendedName>
        <fullName evidence="10">Purine nucleoside phosphorylase</fullName>
    </recommendedName>
</protein>
<comment type="catalytic activity">
    <reaction evidence="8">
        <text>adenosine + phosphate = alpha-D-ribose 1-phosphate + adenine</text>
        <dbReference type="Rhea" id="RHEA:27642"/>
        <dbReference type="ChEBI" id="CHEBI:16335"/>
        <dbReference type="ChEBI" id="CHEBI:16708"/>
        <dbReference type="ChEBI" id="CHEBI:43474"/>
        <dbReference type="ChEBI" id="CHEBI:57720"/>
        <dbReference type="EC" id="2.4.2.1"/>
    </reaction>
    <physiologicalReaction direction="left-to-right" evidence="8">
        <dbReference type="Rhea" id="RHEA:27643"/>
    </physiologicalReaction>
</comment>
<sequence length="242" mass="26683">MTHWITPDWPVPDNIHSATTLRTGGVSQGEFSSLNPASHVNDLLHHVLENRQRIKNMLTLPAEPVWLQQTHSAQVVCADQVNKVSPEADASYTAKNNIVCTVLTADCLPLLLCEQQGRVIAAIHGGWRGLLNGIIESTLLKMPDTGVLAWLGPAIGAQCFEVGDDVRTAFINKSTQFASAFKDHSQGKYLADIYQIARILLNNAGVEQIYGGQYCTVSDKDQFFSYRRDGQTGRMASMIWKT</sequence>
<dbReference type="SUPFAM" id="SSF64438">
    <property type="entry name" value="CNF1/YfiH-like putative cysteine hydrolases"/>
    <property type="match status" value="1"/>
</dbReference>
<evidence type="ECO:0000256" key="8">
    <source>
        <dbReference type="ARBA" id="ARBA00048968"/>
    </source>
</evidence>
<dbReference type="NCBIfam" id="TIGR00726">
    <property type="entry name" value="peptidoglycan editing factor PgeF"/>
    <property type="match status" value="1"/>
</dbReference>
<keyword evidence="6" id="KW-0862">Zinc</keyword>
<evidence type="ECO:0000313" key="12">
    <source>
        <dbReference type="Proteomes" id="UP000191980"/>
    </source>
</evidence>
<evidence type="ECO:0000256" key="7">
    <source>
        <dbReference type="ARBA" id="ARBA00047989"/>
    </source>
</evidence>
<keyword evidence="5" id="KW-0378">Hydrolase</keyword>
<proteinExistence type="inferred from homology"/>
<dbReference type="EMBL" id="LPUF01000001">
    <property type="protein sequence ID" value="OQK16536.1"/>
    <property type="molecule type" value="Genomic_DNA"/>
</dbReference>
<dbReference type="GO" id="GO:0016787">
    <property type="term" value="F:hydrolase activity"/>
    <property type="evidence" value="ECO:0007669"/>
    <property type="project" value="UniProtKB-KW"/>
</dbReference>
<dbReference type="Proteomes" id="UP000191980">
    <property type="component" value="Unassembled WGS sequence"/>
</dbReference>
<comment type="similarity">
    <text evidence="2 10">Belongs to the purine nucleoside phosphorylase YfiH/LACC1 family.</text>
</comment>
<dbReference type="Pfam" id="PF02578">
    <property type="entry name" value="Cu-oxidase_4"/>
    <property type="match status" value="1"/>
</dbReference>
<dbReference type="InterPro" id="IPR003730">
    <property type="entry name" value="Cu_polyphenol_OxRdtase"/>
</dbReference>
<gene>
    <name evidence="11" type="ORF">AU255_01120</name>
</gene>
<keyword evidence="4" id="KW-0479">Metal-binding</keyword>
<evidence type="ECO:0000256" key="6">
    <source>
        <dbReference type="ARBA" id="ARBA00022833"/>
    </source>
</evidence>
<dbReference type="PANTHER" id="PTHR30616:SF2">
    <property type="entry name" value="PURINE NUCLEOSIDE PHOSPHORYLASE LACC1"/>
    <property type="match status" value="1"/>
</dbReference>
<dbReference type="Gene3D" id="3.60.140.10">
    <property type="entry name" value="CNF1/YfiH-like putative cysteine hydrolases"/>
    <property type="match status" value="1"/>
</dbReference>
<dbReference type="PANTHER" id="PTHR30616">
    <property type="entry name" value="UNCHARACTERIZED PROTEIN YFIH"/>
    <property type="match status" value="1"/>
</dbReference>
<dbReference type="GO" id="GO:0017061">
    <property type="term" value="F:S-methyl-5-thioadenosine phosphorylase activity"/>
    <property type="evidence" value="ECO:0007669"/>
    <property type="project" value="UniProtKB-EC"/>
</dbReference>
<dbReference type="CDD" id="cd16833">
    <property type="entry name" value="YfiH"/>
    <property type="match status" value="1"/>
</dbReference>
<comment type="catalytic activity">
    <reaction evidence="1">
        <text>inosine + phosphate = alpha-D-ribose 1-phosphate + hypoxanthine</text>
        <dbReference type="Rhea" id="RHEA:27646"/>
        <dbReference type="ChEBI" id="CHEBI:17368"/>
        <dbReference type="ChEBI" id="CHEBI:17596"/>
        <dbReference type="ChEBI" id="CHEBI:43474"/>
        <dbReference type="ChEBI" id="CHEBI:57720"/>
        <dbReference type="EC" id="2.4.2.1"/>
    </reaction>
    <physiologicalReaction direction="left-to-right" evidence="1">
        <dbReference type="Rhea" id="RHEA:27647"/>
    </physiologicalReaction>
</comment>
<evidence type="ECO:0000256" key="3">
    <source>
        <dbReference type="ARBA" id="ARBA00022679"/>
    </source>
</evidence>